<accession>A0A3Q9K6A6</accession>
<feature type="compositionally biased region" description="Polar residues" evidence="1">
    <location>
        <begin position="37"/>
        <end position="53"/>
    </location>
</feature>
<dbReference type="EMBL" id="CP029042">
    <property type="protein sequence ID" value="AZS72424.1"/>
    <property type="molecule type" value="Genomic_DNA"/>
</dbReference>
<evidence type="ECO:0000313" key="4">
    <source>
        <dbReference type="Proteomes" id="UP000275579"/>
    </source>
</evidence>
<dbReference type="RefSeq" id="WP_127151584.1">
    <property type="nucleotide sequence ID" value="NZ_CP029042.1"/>
</dbReference>
<dbReference type="AlphaFoldDB" id="A0A3Q9K6A6"/>
<feature type="chain" id="PRO_5018582666" evidence="2">
    <location>
        <begin position="28"/>
        <end position="67"/>
    </location>
</feature>
<keyword evidence="2" id="KW-0732">Signal</keyword>
<gene>
    <name evidence="3" type="ORF">DDE74_16925</name>
</gene>
<protein>
    <submittedName>
        <fullName evidence="3">Uncharacterized protein</fullName>
    </submittedName>
</protein>
<reference evidence="3 4" key="1">
    <citation type="submission" date="2018-04" db="EMBL/GenBank/DDBJ databases">
        <title>Complete genome sequences of Streptomyces lydicus strain WYEC and characterization of antagonistic properties of biological control agents.</title>
        <authorList>
            <person name="Mariita R.M."/>
            <person name="Sello J.K."/>
        </authorList>
    </citation>
    <scope>NUCLEOTIDE SEQUENCE [LARGE SCALE GENOMIC DNA]</scope>
    <source>
        <strain evidence="3 4">WYEC 108</strain>
    </source>
</reference>
<sequence>MSRFTRTLVTVALAAAAAGGAATPAMADSHTPATPGFSAQDSTMPIVANTATPDNHMPTAPQGSVQH</sequence>
<evidence type="ECO:0000256" key="2">
    <source>
        <dbReference type="SAM" id="SignalP"/>
    </source>
</evidence>
<organism evidence="3 4">
    <name type="scientific">Streptomyces lydicus</name>
    <dbReference type="NCBI Taxonomy" id="47763"/>
    <lineage>
        <taxon>Bacteria</taxon>
        <taxon>Bacillati</taxon>
        <taxon>Actinomycetota</taxon>
        <taxon>Actinomycetes</taxon>
        <taxon>Kitasatosporales</taxon>
        <taxon>Streptomycetaceae</taxon>
        <taxon>Streptomyces</taxon>
    </lineage>
</organism>
<evidence type="ECO:0000313" key="3">
    <source>
        <dbReference type="EMBL" id="AZS72424.1"/>
    </source>
</evidence>
<name>A0A3Q9K6A6_9ACTN</name>
<dbReference type="Proteomes" id="UP000275579">
    <property type="component" value="Chromosome"/>
</dbReference>
<feature type="region of interest" description="Disordered" evidence="1">
    <location>
        <begin position="21"/>
        <end position="67"/>
    </location>
</feature>
<feature type="signal peptide" evidence="2">
    <location>
        <begin position="1"/>
        <end position="27"/>
    </location>
</feature>
<proteinExistence type="predicted"/>
<evidence type="ECO:0000256" key="1">
    <source>
        <dbReference type="SAM" id="MobiDB-lite"/>
    </source>
</evidence>